<accession>A0A0E9Q3A2</accession>
<dbReference type="AlphaFoldDB" id="A0A0E9Q3A2"/>
<organism evidence="1">
    <name type="scientific">Anguilla anguilla</name>
    <name type="common">European freshwater eel</name>
    <name type="synonym">Muraena anguilla</name>
    <dbReference type="NCBI Taxonomy" id="7936"/>
    <lineage>
        <taxon>Eukaryota</taxon>
        <taxon>Metazoa</taxon>
        <taxon>Chordata</taxon>
        <taxon>Craniata</taxon>
        <taxon>Vertebrata</taxon>
        <taxon>Euteleostomi</taxon>
        <taxon>Actinopterygii</taxon>
        <taxon>Neopterygii</taxon>
        <taxon>Teleostei</taxon>
        <taxon>Anguilliformes</taxon>
        <taxon>Anguillidae</taxon>
        <taxon>Anguilla</taxon>
    </lineage>
</organism>
<name>A0A0E9Q3A2_ANGAN</name>
<evidence type="ECO:0000313" key="1">
    <source>
        <dbReference type="EMBL" id="JAH10603.1"/>
    </source>
</evidence>
<reference evidence="1" key="2">
    <citation type="journal article" date="2015" name="Fish Shellfish Immunol.">
        <title>Early steps in the European eel (Anguilla anguilla)-Vibrio vulnificus interaction in the gills: Role of the RtxA13 toxin.</title>
        <authorList>
            <person name="Callol A."/>
            <person name="Pajuelo D."/>
            <person name="Ebbesson L."/>
            <person name="Teles M."/>
            <person name="MacKenzie S."/>
            <person name="Amaro C."/>
        </authorList>
    </citation>
    <scope>NUCLEOTIDE SEQUENCE</scope>
</reference>
<dbReference type="EMBL" id="GBXM01097974">
    <property type="protein sequence ID" value="JAH10603.1"/>
    <property type="molecule type" value="Transcribed_RNA"/>
</dbReference>
<sequence length="92" mass="10896">MPRSLVHAPPRLILRLRGPPVYKHQLISRSNGSCVLRDVYSVAYYSCLLRLWLQPTQHVLLDWMFLHRSHSGIWPIHALEWLKEGWRKDVSL</sequence>
<reference evidence="1" key="1">
    <citation type="submission" date="2014-11" db="EMBL/GenBank/DDBJ databases">
        <authorList>
            <person name="Amaro Gonzalez C."/>
        </authorList>
    </citation>
    <scope>NUCLEOTIDE SEQUENCE</scope>
</reference>
<proteinExistence type="predicted"/>
<protein>
    <submittedName>
        <fullName evidence="1">Uncharacterized protein</fullName>
    </submittedName>
</protein>